<sequence length="166" mass="19389">MSEDKSLIKVPKFEGHYDHWSELMENMLRAKGLWGMVERGFVEPLDGGLLNENQKTLLDEARMQDCQVKHYLFQALDKSIFEQILDRSTSKIIWNSMKKKYGGNEKVKKAMRNSLKREFEIAEMRRGETVENYFGRITAIANKLRTNGEVMKDNVIVEKILRTLSD</sequence>
<dbReference type="Pfam" id="PF14223">
    <property type="entry name" value="Retrotran_gag_2"/>
    <property type="match status" value="1"/>
</dbReference>
<dbReference type="PANTHER" id="PTHR35317:SF27">
    <property type="entry name" value="RETROVIRUS-RELATED POL POLYPROTEIN FROM TRANSPOSON TNT 1-94"/>
    <property type="match status" value="1"/>
</dbReference>
<dbReference type="PANTHER" id="PTHR35317">
    <property type="entry name" value="OS04G0629600 PROTEIN"/>
    <property type="match status" value="1"/>
</dbReference>
<name>A0AAV3QRR8_LITER</name>
<protein>
    <recommendedName>
        <fullName evidence="3">Retrovirus-related Pol polyprotein from transposon TNT 1-94</fullName>
    </recommendedName>
</protein>
<evidence type="ECO:0000313" key="2">
    <source>
        <dbReference type="Proteomes" id="UP001454036"/>
    </source>
</evidence>
<dbReference type="Proteomes" id="UP001454036">
    <property type="component" value="Unassembled WGS sequence"/>
</dbReference>
<dbReference type="AlphaFoldDB" id="A0AAV3QRR8"/>
<accession>A0AAV3QRR8</accession>
<evidence type="ECO:0008006" key="3">
    <source>
        <dbReference type="Google" id="ProtNLM"/>
    </source>
</evidence>
<dbReference type="EMBL" id="BAABME010005414">
    <property type="protein sequence ID" value="GAA0165560.1"/>
    <property type="molecule type" value="Genomic_DNA"/>
</dbReference>
<organism evidence="1 2">
    <name type="scientific">Lithospermum erythrorhizon</name>
    <name type="common">Purple gromwell</name>
    <name type="synonym">Lithospermum officinale var. erythrorhizon</name>
    <dbReference type="NCBI Taxonomy" id="34254"/>
    <lineage>
        <taxon>Eukaryota</taxon>
        <taxon>Viridiplantae</taxon>
        <taxon>Streptophyta</taxon>
        <taxon>Embryophyta</taxon>
        <taxon>Tracheophyta</taxon>
        <taxon>Spermatophyta</taxon>
        <taxon>Magnoliopsida</taxon>
        <taxon>eudicotyledons</taxon>
        <taxon>Gunneridae</taxon>
        <taxon>Pentapetalae</taxon>
        <taxon>asterids</taxon>
        <taxon>lamiids</taxon>
        <taxon>Boraginales</taxon>
        <taxon>Boraginaceae</taxon>
        <taxon>Boraginoideae</taxon>
        <taxon>Lithospermeae</taxon>
        <taxon>Lithospermum</taxon>
    </lineage>
</organism>
<comment type="caution">
    <text evidence="1">The sequence shown here is derived from an EMBL/GenBank/DDBJ whole genome shotgun (WGS) entry which is preliminary data.</text>
</comment>
<evidence type="ECO:0000313" key="1">
    <source>
        <dbReference type="EMBL" id="GAA0165560.1"/>
    </source>
</evidence>
<proteinExistence type="predicted"/>
<keyword evidence="2" id="KW-1185">Reference proteome</keyword>
<reference evidence="1 2" key="1">
    <citation type="submission" date="2024-01" db="EMBL/GenBank/DDBJ databases">
        <title>The complete chloroplast genome sequence of Lithospermum erythrorhizon: insights into the phylogenetic relationship among Boraginaceae species and the maternal lineages of purple gromwells.</title>
        <authorList>
            <person name="Okada T."/>
            <person name="Watanabe K."/>
        </authorList>
    </citation>
    <scope>NUCLEOTIDE SEQUENCE [LARGE SCALE GENOMIC DNA]</scope>
</reference>
<gene>
    <name evidence="1" type="ORF">LIER_20936</name>
</gene>